<dbReference type="GO" id="GO:0072380">
    <property type="term" value="C:TRC complex"/>
    <property type="evidence" value="ECO:0007669"/>
    <property type="project" value="TreeGrafter"/>
</dbReference>
<dbReference type="PANTHER" id="PTHR45831">
    <property type="entry name" value="LD24721P"/>
    <property type="match status" value="1"/>
</dbReference>
<dbReference type="Pfam" id="PF13181">
    <property type="entry name" value="TPR_8"/>
    <property type="match status" value="1"/>
</dbReference>
<gene>
    <name evidence="6" type="primary">Aste57867_22424</name>
    <name evidence="5" type="ORF">As57867_022354</name>
    <name evidence="6" type="ORF">ASTE57867_22424</name>
</gene>
<keyword evidence="7" id="KW-1185">Reference proteome</keyword>
<dbReference type="OrthoDB" id="433738at2759"/>
<dbReference type="PROSITE" id="PS50005">
    <property type="entry name" value="TPR"/>
    <property type="match status" value="1"/>
</dbReference>
<evidence type="ECO:0000256" key="4">
    <source>
        <dbReference type="SAM" id="MobiDB-lite"/>
    </source>
</evidence>
<dbReference type="InterPro" id="IPR047150">
    <property type="entry name" value="SGT"/>
</dbReference>
<dbReference type="GO" id="GO:0016020">
    <property type="term" value="C:membrane"/>
    <property type="evidence" value="ECO:0007669"/>
    <property type="project" value="TreeGrafter"/>
</dbReference>
<evidence type="ECO:0000256" key="2">
    <source>
        <dbReference type="ARBA" id="ARBA00022803"/>
    </source>
</evidence>
<dbReference type="EMBL" id="CAADRA010007079">
    <property type="protein sequence ID" value="VFT99086.1"/>
    <property type="molecule type" value="Genomic_DNA"/>
</dbReference>
<dbReference type="InterPro" id="IPR019734">
    <property type="entry name" value="TPR_rpt"/>
</dbReference>
<feature type="repeat" description="TPR" evidence="3">
    <location>
        <begin position="238"/>
        <end position="271"/>
    </location>
</feature>
<proteinExistence type="predicted"/>
<dbReference type="InterPro" id="IPR011990">
    <property type="entry name" value="TPR-like_helical_dom_sf"/>
</dbReference>
<dbReference type="GO" id="GO:0060090">
    <property type="term" value="F:molecular adaptor activity"/>
    <property type="evidence" value="ECO:0007669"/>
    <property type="project" value="TreeGrafter"/>
</dbReference>
<accession>A0A485LK24</accession>
<protein>
    <submittedName>
        <fullName evidence="6">Aste57867_22424 protein</fullName>
    </submittedName>
</protein>
<dbReference type="SMART" id="SM00028">
    <property type="entry name" value="TPR"/>
    <property type="match status" value="2"/>
</dbReference>
<evidence type="ECO:0000313" key="7">
    <source>
        <dbReference type="Proteomes" id="UP000332933"/>
    </source>
</evidence>
<dbReference type="Gene3D" id="1.25.40.10">
    <property type="entry name" value="Tetratricopeptide repeat domain"/>
    <property type="match status" value="1"/>
</dbReference>
<keyword evidence="2 3" id="KW-0802">TPR repeat</keyword>
<reference evidence="6 7" key="1">
    <citation type="submission" date="2019-03" db="EMBL/GenBank/DDBJ databases">
        <authorList>
            <person name="Gaulin E."/>
            <person name="Dumas B."/>
        </authorList>
    </citation>
    <scope>NUCLEOTIDE SEQUENCE [LARGE SCALE GENOMIC DNA]</scope>
    <source>
        <strain evidence="6">CBS 568.67</strain>
    </source>
</reference>
<sequence>MLRRASSVSQSTSALPNNNDATPVGVSSVDGTRRPFVKCSCGEQILTTGKAHESVNDKCPLHGVDYLYSLPVDRQKLACIPSHASIKSLPPFVVGEQVYLYGGTLPSTQPHLSPSKVATVASQHPKQPIKELKSEKFVVTVQDDATYCQDGTFTVQTQDGQLLPGISGLRLEPMGKDGDTPRYVNTFVHKMGRAGTGLNLRELSIYTPQHLDQDQLLAMLNQYSKLIRLNYETNRNMAVILSRRATLYAALGHFKESLDDAEHAIQLEPNFTTAYFRKGYALCSLGRYADACVEFRKGLEYDAFCPHLRHALEVTMNSLHQKPIESLAGDAYVVARDT</sequence>
<dbReference type="Proteomes" id="UP000332933">
    <property type="component" value="Unassembled WGS sequence"/>
</dbReference>
<name>A0A485LK24_9STRA</name>
<feature type="compositionally biased region" description="Polar residues" evidence="4">
    <location>
        <begin position="1"/>
        <end position="21"/>
    </location>
</feature>
<dbReference type="EMBL" id="VJMH01007053">
    <property type="protein sequence ID" value="KAF0685725.1"/>
    <property type="molecule type" value="Genomic_DNA"/>
</dbReference>
<dbReference type="AlphaFoldDB" id="A0A485LK24"/>
<organism evidence="6 7">
    <name type="scientific">Aphanomyces stellatus</name>
    <dbReference type="NCBI Taxonomy" id="120398"/>
    <lineage>
        <taxon>Eukaryota</taxon>
        <taxon>Sar</taxon>
        <taxon>Stramenopiles</taxon>
        <taxon>Oomycota</taxon>
        <taxon>Saprolegniomycetes</taxon>
        <taxon>Saprolegniales</taxon>
        <taxon>Verrucalvaceae</taxon>
        <taxon>Aphanomyces</taxon>
    </lineage>
</organism>
<evidence type="ECO:0000256" key="3">
    <source>
        <dbReference type="PROSITE-ProRule" id="PRU00339"/>
    </source>
</evidence>
<dbReference type="GO" id="GO:0006620">
    <property type="term" value="P:post-translational protein targeting to endoplasmic reticulum membrane"/>
    <property type="evidence" value="ECO:0007669"/>
    <property type="project" value="TreeGrafter"/>
</dbReference>
<dbReference type="SUPFAM" id="SSF48452">
    <property type="entry name" value="TPR-like"/>
    <property type="match status" value="1"/>
</dbReference>
<reference evidence="5" key="2">
    <citation type="submission" date="2019-06" db="EMBL/GenBank/DDBJ databases">
        <title>Genomics analysis of Aphanomyces spp. identifies a new class of oomycete effector associated with host adaptation.</title>
        <authorList>
            <person name="Gaulin E."/>
        </authorList>
    </citation>
    <scope>NUCLEOTIDE SEQUENCE</scope>
    <source>
        <strain evidence="5">CBS 578.67</strain>
    </source>
</reference>
<evidence type="ECO:0000256" key="1">
    <source>
        <dbReference type="ARBA" id="ARBA00022737"/>
    </source>
</evidence>
<dbReference type="PANTHER" id="PTHR45831:SF2">
    <property type="entry name" value="LD24721P"/>
    <property type="match status" value="1"/>
</dbReference>
<feature type="region of interest" description="Disordered" evidence="4">
    <location>
        <begin position="1"/>
        <end position="27"/>
    </location>
</feature>
<evidence type="ECO:0000313" key="5">
    <source>
        <dbReference type="EMBL" id="KAF0685725.1"/>
    </source>
</evidence>
<evidence type="ECO:0000313" key="6">
    <source>
        <dbReference type="EMBL" id="VFT99086.1"/>
    </source>
</evidence>
<keyword evidence="1" id="KW-0677">Repeat</keyword>